<sequence length="88" mass="8882">MSAPALALLLAAAAAEATGTRAPGAGPAPHAAPTARTSRRKPRIVHLPSPSEESTAQRDRRLARECRGLPNAGACLGRAGAHSAAGRQ</sequence>
<name>A0A6N1XAH5_9BURK</name>
<evidence type="ECO:0000313" key="3">
    <source>
        <dbReference type="EMBL" id="QKV55062.1"/>
    </source>
</evidence>
<keyword evidence="4" id="KW-1185">Reference proteome</keyword>
<evidence type="ECO:0000313" key="4">
    <source>
        <dbReference type="Proteomes" id="UP000509579"/>
    </source>
</evidence>
<feature type="chain" id="PRO_5026944911" evidence="2">
    <location>
        <begin position="18"/>
        <end position="88"/>
    </location>
</feature>
<gene>
    <name evidence="3" type="ORF">HUK68_14310</name>
</gene>
<evidence type="ECO:0000256" key="2">
    <source>
        <dbReference type="SAM" id="SignalP"/>
    </source>
</evidence>
<keyword evidence="2" id="KW-0732">Signal</keyword>
<protein>
    <submittedName>
        <fullName evidence="3">Uncharacterized protein</fullName>
    </submittedName>
</protein>
<feature type="region of interest" description="Disordered" evidence="1">
    <location>
        <begin position="16"/>
        <end position="60"/>
    </location>
</feature>
<feature type="compositionally biased region" description="Low complexity" evidence="1">
    <location>
        <begin position="16"/>
        <end position="36"/>
    </location>
</feature>
<dbReference type="KEGG" id="aant:HUK68_14310"/>
<reference evidence="3 4" key="1">
    <citation type="submission" date="2020-06" db="EMBL/GenBank/DDBJ databases">
        <title>Acidovorax antarctica sp. nov., isolated from Corinth ice sheet soil, Antarctic Fields Peninsula.</title>
        <authorList>
            <person name="Xu Q."/>
            <person name="Peng F."/>
        </authorList>
    </citation>
    <scope>NUCLEOTIDE SEQUENCE [LARGE SCALE GENOMIC DNA]</scope>
    <source>
        <strain evidence="3 4">16-35-5</strain>
    </source>
</reference>
<dbReference type="EMBL" id="CP054840">
    <property type="protein sequence ID" value="QKV55062.1"/>
    <property type="molecule type" value="Genomic_DNA"/>
</dbReference>
<dbReference type="AlphaFoldDB" id="A0A6N1XAH5"/>
<evidence type="ECO:0000256" key="1">
    <source>
        <dbReference type="SAM" id="MobiDB-lite"/>
    </source>
</evidence>
<accession>A0A6N1XAH5</accession>
<dbReference type="Proteomes" id="UP000509579">
    <property type="component" value="Chromosome"/>
</dbReference>
<proteinExistence type="predicted"/>
<feature type="signal peptide" evidence="2">
    <location>
        <begin position="1"/>
        <end position="17"/>
    </location>
</feature>
<organism evidence="3 4">
    <name type="scientific">Comamonas antarctica</name>
    <dbReference type="NCBI Taxonomy" id="2743470"/>
    <lineage>
        <taxon>Bacteria</taxon>
        <taxon>Pseudomonadati</taxon>
        <taxon>Pseudomonadota</taxon>
        <taxon>Betaproteobacteria</taxon>
        <taxon>Burkholderiales</taxon>
        <taxon>Comamonadaceae</taxon>
        <taxon>Comamonas</taxon>
    </lineage>
</organism>